<proteinExistence type="predicted"/>
<sequence length="84" mass="8756">MKPSRYWMRFVGRTGSPGVTALLSAASFLRATALAFFTSLISAAGAAGAGSFAISRPAVLELRLLPWSTASGFGAAFRRGAMSR</sequence>
<organism evidence="1">
    <name type="scientific">Ixodes ricinus</name>
    <name type="common">Common tick</name>
    <name type="synonym">Acarus ricinus</name>
    <dbReference type="NCBI Taxonomy" id="34613"/>
    <lineage>
        <taxon>Eukaryota</taxon>
        <taxon>Metazoa</taxon>
        <taxon>Ecdysozoa</taxon>
        <taxon>Arthropoda</taxon>
        <taxon>Chelicerata</taxon>
        <taxon>Arachnida</taxon>
        <taxon>Acari</taxon>
        <taxon>Parasitiformes</taxon>
        <taxon>Ixodida</taxon>
        <taxon>Ixodoidea</taxon>
        <taxon>Ixodidae</taxon>
        <taxon>Ixodinae</taxon>
        <taxon>Ixodes</taxon>
    </lineage>
</organism>
<reference evidence="1" key="1">
    <citation type="submission" date="2019-12" db="EMBL/GenBank/DDBJ databases">
        <title>An insight into the sialome of adult female Ixodes ricinus ticks feeding for 6 days.</title>
        <authorList>
            <person name="Perner J."/>
            <person name="Ribeiro J.M.C."/>
        </authorList>
    </citation>
    <scope>NUCLEOTIDE SEQUENCE</scope>
    <source>
        <strain evidence="1">Semi-engorged</strain>
        <tissue evidence="1">Salivary glands</tissue>
    </source>
</reference>
<name>A0A6B0TY84_IXORI</name>
<dbReference type="AlphaFoldDB" id="A0A6B0TY84"/>
<evidence type="ECO:0000313" key="1">
    <source>
        <dbReference type="EMBL" id="MXU85082.1"/>
    </source>
</evidence>
<dbReference type="EMBL" id="GIFC01002999">
    <property type="protein sequence ID" value="MXU85082.1"/>
    <property type="molecule type" value="Transcribed_RNA"/>
</dbReference>
<accession>A0A6B0TY84</accession>
<protein>
    <submittedName>
        <fullName evidence="1">Uncharacterized protein</fullName>
    </submittedName>
</protein>